<evidence type="ECO:0000313" key="5">
    <source>
        <dbReference type="Proteomes" id="UP001597079"/>
    </source>
</evidence>
<dbReference type="InterPro" id="IPR036388">
    <property type="entry name" value="WH-like_DNA-bd_sf"/>
</dbReference>
<organism evidence="4 5">
    <name type="scientific">Alicyclobacillus fodiniaquatilis</name>
    <dbReference type="NCBI Taxonomy" id="1661150"/>
    <lineage>
        <taxon>Bacteria</taxon>
        <taxon>Bacillati</taxon>
        <taxon>Bacillota</taxon>
        <taxon>Bacilli</taxon>
        <taxon>Bacillales</taxon>
        <taxon>Alicyclobacillaceae</taxon>
        <taxon>Alicyclobacillus</taxon>
    </lineage>
</organism>
<dbReference type="SUPFAM" id="SSF46785">
    <property type="entry name" value="Winged helix' DNA-binding domain"/>
    <property type="match status" value="1"/>
</dbReference>
<dbReference type="Gene3D" id="1.10.10.10">
    <property type="entry name" value="Winged helix-like DNA-binding domain superfamily/Winged helix DNA-binding domain"/>
    <property type="match status" value="1"/>
</dbReference>
<dbReference type="EMBL" id="JBHUCX010000100">
    <property type="protein sequence ID" value="MFD1678064.1"/>
    <property type="molecule type" value="Genomic_DNA"/>
</dbReference>
<comment type="caution">
    <text evidence="4">The sequence shown here is derived from an EMBL/GenBank/DDBJ whole genome shotgun (WGS) entry which is preliminary data.</text>
</comment>
<protein>
    <submittedName>
        <fullName evidence="4">ROK family protein</fullName>
    </submittedName>
</protein>
<evidence type="ECO:0000313" key="4">
    <source>
        <dbReference type="EMBL" id="MFD1678064.1"/>
    </source>
</evidence>
<evidence type="ECO:0000256" key="3">
    <source>
        <dbReference type="ARBA" id="ARBA00022629"/>
    </source>
</evidence>
<reference evidence="5" key="1">
    <citation type="journal article" date="2019" name="Int. J. Syst. Evol. Microbiol.">
        <title>The Global Catalogue of Microorganisms (GCM) 10K type strain sequencing project: providing services to taxonomists for standard genome sequencing and annotation.</title>
        <authorList>
            <consortium name="The Broad Institute Genomics Platform"/>
            <consortium name="The Broad Institute Genome Sequencing Center for Infectious Disease"/>
            <person name="Wu L."/>
            <person name="Ma J."/>
        </authorList>
    </citation>
    <scope>NUCLEOTIDE SEQUENCE [LARGE SCALE GENOMIC DNA]</scope>
    <source>
        <strain evidence="5">CGMCC 1.12286</strain>
    </source>
</reference>
<evidence type="ECO:0000256" key="1">
    <source>
        <dbReference type="ARBA" id="ARBA00002486"/>
    </source>
</evidence>
<dbReference type="SUPFAM" id="SSF53067">
    <property type="entry name" value="Actin-like ATPase domain"/>
    <property type="match status" value="1"/>
</dbReference>
<dbReference type="PANTHER" id="PTHR18964:SF149">
    <property type="entry name" value="BIFUNCTIONAL UDP-N-ACETYLGLUCOSAMINE 2-EPIMERASE_N-ACETYLMANNOSAMINE KINASE"/>
    <property type="match status" value="1"/>
</dbReference>
<dbReference type="InterPro" id="IPR036390">
    <property type="entry name" value="WH_DNA-bd_sf"/>
</dbReference>
<dbReference type="InterPro" id="IPR043129">
    <property type="entry name" value="ATPase_NBD"/>
</dbReference>
<keyword evidence="5" id="KW-1185">Reference proteome</keyword>
<name>A0ABW4JPK8_9BACL</name>
<sequence length="415" mass="44557">MSPISGTSKDQKGTKSIILQTLRIRGPISRAVLSEITKLSRATISEAITSFIDDGWIIETEKMESRGGRPAISLELAPHTCAIIGADLDDQVWTIGAFDLCGNRIHSMQVYVEDSSPEITIQTLLNSLHTFIKDLDITPIPFIGIGSPGLVDSENGIVQSAADLGWKHVEIGKRVEKHLGWQAVVLNRYRARGLAECRYGAGRNHNEILYIGVGNGLAGGLYLNRQLITGFNGGAGEIGHMTIEPNGPICPCGNRGCLQMIASGPALVQETRRLLFEGAASRLNSDASFDLSLLKPLDVCKAANEGDSVAKEAVEKIASYLGIAMANLVNVINPEVIILGGVIPKECPHFVNTSTKVMHQRGMKPLATSTFVKTTVLNTFGGALGAANYALDRYLTYPILANLRETAKAANQQSP</sequence>
<comment type="similarity">
    <text evidence="2">Belongs to the ROK (NagC/XylR) family.</text>
</comment>
<keyword evidence="3" id="KW-0859">Xylose metabolism</keyword>
<comment type="function">
    <text evidence="1">Transcriptional repressor of xylose-utilizing enzymes.</text>
</comment>
<dbReference type="Proteomes" id="UP001597079">
    <property type="component" value="Unassembled WGS sequence"/>
</dbReference>
<dbReference type="PANTHER" id="PTHR18964">
    <property type="entry name" value="ROK (REPRESSOR, ORF, KINASE) FAMILY"/>
    <property type="match status" value="1"/>
</dbReference>
<keyword evidence="3" id="KW-0119">Carbohydrate metabolism</keyword>
<dbReference type="Gene3D" id="3.30.420.40">
    <property type="match status" value="2"/>
</dbReference>
<accession>A0ABW4JPK8</accession>
<evidence type="ECO:0000256" key="2">
    <source>
        <dbReference type="ARBA" id="ARBA00006479"/>
    </source>
</evidence>
<proteinExistence type="inferred from homology"/>
<dbReference type="Pfam" id="PF00480">
    <property type="entry name" value="ROK"/>
    <property type="match status" value="1"/>
</dbReference>
<dbReference type="RefSeq" id="WP_377946045.1">
    <property type="nucleotide sequence ID" value="NZ_JBHUCX010000100.1"/>
</dbReference>
<gene>
    <name evidence="4" type="ORF">ACFSB2_25690</name>
</gene>
<dbReference type="InterPro" id="IPR000600">
    <property type="entry name" value="ROK"/>
</dbReference>